<dbReference type="Proteomes" id="UP000177324">
    <property type="component" value="Unassembled WGS sequence"/>
</dbReference>
<gene>
    <name evidence="1" type="ORF">A2784_02025</name>
</gene>
<protein>
    <submittedName>
        <fullName evidence="1">Uncharacterized protein</fullName>
    </submittedName>
</protein>
<dbReference type="STRING" id="1797589.A2784_02025"/>
<organism evidence="1 2">
    <name type="scientific">Candidatus Chisholmbacteria bacterium RIFCSPHIGHO2_01_FULL_48_12</name>
    <dbReference type="NCBI Taxonomy" id="1797589"/>
    <lineage>
        <taxon>Bacteria</taxon>
        <taxon>Candidatus Chisholmiibacteriota</taxon>
    </lineage>
</organism>
<name>A0A1G1VJK7_9BACT</name>
<sequence>MFLVYKIEEETELQELRCFGEDRTLQYTVWVPGLRHETFFSFQHEGTIYGNFVSNGHDFSVDPVRRVVGIRSLSGMEYEHVLDEVIGNRIEVPAKVMRLYWPTKLQAVEFGVDQVGLTAVSDQFKGPISFVLPTQVYH</sequence>
<dbReference type="EMBL" id="MHCH01000063">
    <property type="protein sequence ID" value="OGY15589.1"/>
    <property type="molecule type" value="Genomic_DNA"/>
</dbReference>
<evidence type="ECO:0000313" key="2">
    <source>
        <dbReference type="Proteomes" id="UP000177324"/>
    </source>
</evidence>
<proteinExistence type="predicted"/>
<comment type="caution">
    <text evidence="1">The sequence shown here is derived from an EMBL/GenBank/DDBJ whole genome shotgun (WGS) entry which is preliminary data.</text>
</comment>
<reference evidence="1 2" key="1">
    <citation type="journal article" date="2016" name="Nat. Commun.">
        <title>Thousands of microbial genomes shed light on interconnected biogeochemical processes in an aquifer system.</title>
        <authorList>
            <person name="Anantharaman K."/>
            <person name="Brown C.T."/>
            <person name="Hug L.A."/>
            <person name="Sharon I."/>
            <person name="Castelle C.J."/>
            <person name="Probst A.J."/>
            <person name="Thomas B.C."/>
            <person name="Singh A."/>
            <person name="Wilkins M.J."/>
            <person name="Karaoz U."/>
            <person name="Brodie E.L."/>
            <person name="Williams K.H."/>
            <person name="Hubbard S.S."/>
            <person name="Banfield J.F."/>
        </authorList>
    </citation>
    <scope>NUCLEOTIDE SEQUENCE [LARGE SCALE GENOMIC DNA]</scope>
</reference>
<dbReference type="AlphaFoldDB" id="A0A1G1VJK7"/>
<evidence type="ECO:0000313" key="1">
    <source>
        <dbReference type="EMBL" id="OGY15589.1"/>
    </source>
</evidence>
<accession>A0A1G1VJK7</accession>